<proteinExistence type="predicted"/>
<dbReference type="EMBL" id="CAXLJM020000093">
    <property type="protein sequence ID" value="CAL8132782.1"/>
    <property type="molecule type" value="Genomic_DNA"/>
</dbReference>
<name>A0ABP1RQ22_9HEXA</name>
<organism evidence="1 2">
    <name type="scientific">Orchesella dallaii</name>
    <dbReference type="NCBI Taxonomy" id="48710"/>
    <lineage>
        <taxon>Eukaryota</taxon>
        <taxon>Metazoa</taxon>
        <taxon>Ecdysozoa</taxon>
        <taxon>Arthropoda</taxon>
        <taxon>Hexapoda</taxon>
        <taxon>Collembola</taxon>
        <taxon>Entomobryomorpha</taxon>
        <taxon>Entomobryoidea</taxon>
        <taxon>Orchesellidae</taxon>
        <taxon>Orchesellinae</taxon>
        <taxon>Orchesella</taxon>
    </lineage>
</organism>
<keyword evidence="2" id="KW-1185">Reference proteome</keyword>
<reference evidence="1 2" key="1">
    <citation type="submission" date="2024-08" db="EMBL/GenBank/DDBJ databases">
        <authorList>
            <person name="Cucini C."/>
            <person name="Frati F."/>
        </authorList>
    </citation>
    <scope>NUCLEOTIDE SEQUENCE [LARGE SCALE GENOMIC DNA]</scope>
</reference>
<protein>
    <submittedName>
        <fullName evidence="1">Uncharacterized protein</fullName>
    </submittedName>
</protein>
<comment type="caution">
    <text evidence="1">The sequence shown here is derived from an EMBL/GenBank/DDBJ whole genome shotgun (WGS) entry which is preliminary data.</text>
</comment>
<accession>A0ABP1RQ22</accession>
<evidence type="ECO:0000313" key="2">
    <source>
        <dbReference type="Proteomes" id="UP001642540"/>
    </source>
</evidence>
<dbReference type="Proteomes" id="UP001642540">
    <property type="component" value="Unassembled WGS sequence"/>
</dbReference>
<evidence type="ECO:0000313" key="1">
    <source>
        <dbReference type="EMBL" id="CAL8132782.1"/>
    </source>
</evidence>
<gene>
    <name evidence="1" type="ORF">ODALV1_LOCUS24759</name>
</gene>
<sequence length="142" mass="15036">MASRISLMELSGAIGILPEFHKIVHSESRSRNCGMVRLSGDDSLGVVIPRMIGRWALAPAAMVAVPTGGGRGGVAVAAAEVAIVWVSAVSTAVEREDLGALWCWAPQNLLRLSSLSLSAPLSRKCGLKKHKFTLLLEQGSNF</sequence>